<dbReference type="AlphaFoldDB" id="A0A918NM99"/>
<reference evidence="2" key="1">
    <citation type="journal article" date="2014" name="Int. J. Syst. Evol. Microbiol.">
        <title>Complete genome sequence of Corynebacterium casei LMG S-19264T (=DSM 44701T), isolated from a smear-ripened cheese.</title>
        <authorList>
            <consortium name="US DOE Joint Genome Institute (JGI-PGF)"/>
            <person name="Walter F."/>
            <person name="Albersmeier A."/>
            <person name="Kalinowski J."/>
            <person name="Ruckert C."/>
        </authorList>
    </citation>
    <scope>NUCLEOTIDE SEQUENCE</scope>
    <source>
        <strain evidence="2">JCM 4956</strain>
    </source>
</reference>
<evidence type="ECO:0000313" key="2">
    <source>
        <dbReference type="EMBL" id="GGX80370.1"/>
    </source>
</evidence>
<organism evidence="2 3">
    <name type="scientific">Streptomyces fructofermentans</name>
    <dbReference type="NCBI Taxonomy" id="152141"/>
    <lineage>
        <taxon>Bacteria</taxon>
        <taxon>Bacillati</taxon>
        <taxon>Actinomycetota</taxon>
        <taxon>Actinomycetes</taxon>
        <taxon>Kitasatosporales</taxon>
        <taxon>Streptomycetaceae</taxon>
        <taxon>Streptomyces</taxon>
    </lineage>
</organism>
<name>A0A918NM99_9ACTN</name>
<accession>A0A918NM99</accession>
<keyword evidence="3" id="KW-1185">Reference proteome</keyword>
<feature type="compositionally biased region" description="Polar residues" evidence="1">
    <location>
        <begin position="180"/>
        <end position="190"/>
    </location>
</feature>
<gene>
    <name evidence="2" type="ORF">GCM10010515_55080</name>
</gene>
<evidence type="ECO:0000313" key="3">
    <source>
        <dbReference type="Proteomes" id="UP000645555"/>
    </source>
</evidence>
<reference evidence="2" key="2">
    <citation type="submission" date="2020-09" db="EMBL/GenBank/DDBJ databases">
        <authorList>
            <person name="Sun Q."/>
            <person name="Ohkuma M."/>
        </authorList>
    </citation>
    <scope>NUCLEOTIDE SEQUENCE</scope>
    <source>
        <strain evidence="2">JCM 4956</strain>
    </source>
</reference>
<dbReference type="Proteomes" id="UP000645555">
    <property type="component" value="Unassembled WGS sequence"/>
</dbReference>
<feature type="region of interest" description="Disordered" evidence="1">
    <location>
        <begin position="166"/>
        <end position="190"/>
    </location>
</feature>
<evidence type="ECO:0000256" key="1">
    <source>
        <dbReference type="SAM" id="MobiDB-lite"/>
    </source>
</evidence>
<dbReference type="RefSeq" id="WP_190038277.1">
    <property type="nucleotide sequence ID" value="NZ_BMWD01000022.1"/>
</dbReference>
<proteinExistence type="predicted"/>
<sequence length="190" mass="20693">MTETHVSVWWELLPAEVRKEIDDLVRRDARLQAIHLALEAGRIHGLGVHEAQLVVHGRYVHHSGGITRAPDRPLDPDSLAARAAECPGRVVAIEAVWDGDTVHDWFVDLLAVTEDPAGDHRLATIPWGAAVRFLGDDAADARHPSATAADRVGRDLAARLSVPFHFASPDTPDDGAPRLRSSSWPSPTRS</sequence>
<dbReference type="EMBL" id="BMWD01000022">
    <property type="protein sequence ID" value="GGX80370.1"/>
    <property type="molecule type" value="Genomic_DNA"/>
</dbReference>
<comment type="caution">
    <text evidence="2">The sequence shown here is derived from an EMBL/GenBank/DDBJ whole genome shotgun (WGS) entry which is preliminary data.</text>
</comment>
<protein>
    <submittedName>
        <fullName evidence="2">Uncharacterized protein</fullName>
    </submittedName>
</protein>